<name>A0A0U3ALH3_9ALTE</name>
<dbReference type="Gene3D" id="2.130.10.10">
    <property type="entry name" value="YVTN repeat-like/Quinoprotein amine dehydrogenase"/>
    <property type="match status" value="1"/>
</dbReference>
<dbReference type="SUPFAM" id="SSF55073">
    <property type="entry name" value="Nucleotide cyclase"/>
    <property type="match status" value="1"/>
</dbReference>
<dbReference type="KEGG" id="lal:AT746_11410"/>
<dbReference type="EMBL" id="CP013650">
    <property type="protein sequence ID" value="ALS98818.1"/>
    <property type="molecule type" value="Genomic_DNA"/>
</dbReference>
<accession>A0A0U3ALH3</accession>
<dbReference type="Pfam" id="PF00990">
    <property type="entry name" value="GGDEF"/>
    <property type="match status" value="1"/>
</dbReference>
<keyword evidence="2" id="KW-0812">Transmembrane</keyword>
<dbReference type="InterPro" id="IPR052163">
    <property type="entry name" value="DGC-Regulatory_Protein"/>
</dbReference>
<evidence type="ECO:0000313" key="4">
    <source>
        <dbReference type="EMBL" id="ALS98818.1"/>
    </source>
</evidence>
<dbReference type="RefSeq" id="WP_062480411.1">
    <property type="nucleotide sequence ID" value="NZ_CP013650.1"/>
</dbReference>
<feature type="domain" description="GGDEF" evidence="3">
    <location>
        <begin position="392"/>
        <end position="525"/>
    </location>
</feature>
<dbReference type="FunFam" id="3.30.70.270:FF:000001">
    <property type="entry name" value="Diguanylate cyclase domain protein"/>
    <property type="match status" value="1"/>
</dbReference>
<dbReference type="PANTHER" id="PTHR46663:SF2">
    <property type="entry name" value="GGDEF DOMAIN-CONTAINING PROTEIN"/>
    <property type="match status" value="1"/>
</dbReference>
<dbReference type="InterPro" id="IPR000160">
    <property type="entry name" value="GGDEF_dom"/>
</dbReference>
<dbReference type="PANTHER" id="PTHR46663">
    <property type="entry name" value="DIGUANYLATE CYCLASE DGCT-RELATED"/>
    <property type="match status" value="1"/>
</dbReference>
<dbReference type="InterPro" id="IPR015943">
    <property type="entry name" value="WD40/YVTN_repeat-like_dom_sf"/>
</dbReference>
<gene>
    <name evidence="4" type="ORF">AT746_11410</name>
</gene>
<dbReference type="STRING" id="1526571.AT746_11410"/>
<dbReference type="InterPro" id="IPR013783">
    <property type="entry name" value="Ig-like_fold"/>
</dbReference>
<dbReference type="InterPro" id="IPR043128">
    <property type="entry name" value="Rev_trsase/Diguanyl_cyclase"/>
</dbReference>
<dbReference type="Gene3D" id="2.60.40.10">
    <property type="entry name" value="Immunoglobulins"/>
    <property type="match status" value="1"/>
</dbReference>
<dbReference type="SMART" id="SM00267">
    <property type="entry name" value="GGDEF"/>
    <property type="match status" value="1"/>
</dbReference>
<dbReference type="NCBIfam" id="TIGR00254">
    <property type="entry name" value="GGDEF"/>
    <property type="match status" value="1"/>
</dbReference>
<reference evidence="4 5" key="1">
    <citation type="submission" date="2015-12" db="EMBL/GenBank/DDBJ databases">
        <title>Complete genome of Lacimicrobium alkaliphilum KCTC 32984.</title>
        <authorList>
            <person name="Kim S.-G."/>
            <person name="Lee Y.-J."/>
        </authorList>
    </citation>
    <scope>NUCLEOTIDE SEQUENCE [LARGE SCALE GENOMIC DNA]</scope>
    <source>
        <strain evidence="4 5">YelD216</strain>
    </source>
</reference>
<dbReference type="OrthoDB" id="9772100at2"/>
<dbReference type="Proteomes" id="UP000068447">
    <property type="component" value="Chromosome"/>
</dbReference>
<protein>
    <recommendedName>
        <fullName evidence="3">GGDEF domain-containing protein</fullName>
    </recommendedName>
</protein>
<comment type="cofactor">
    <cofactor evidence="1">
        <name>Mg(2+)</name>
        <dbReference type="ChEBI" id="CHEBI:18420"/>
    </cofactor>
</comment>
<sequence>MPDTDLEYAPVYSIKRFEKDLLVAFDEGGLARWDLEQEQYSRFMANAADEYITSIVEYDGGYVAGSRRGLYQIDRNLTKSEPLKLQNTNLSVQQLHITSIAEHQGTLWLATMNQGIVAIAYQDESWQLLHHITKKQGLEENQIRSLVINDSGVLWIATATQLMQLDINTLQLKHLSHLTHWLNMEYHANAMALSEDGSIAFGGNQGILVFNPGRLPVQSFNPPLNLTAYQVMDETYHQTTDQLELKPGQSYIAFTLAALNFLSPESMKYQYRLKPLHENWQTMSSRQLSLSQLPYDSYLLEIRAAANTSQWDGTVFRLPIEVTPPWWWSPLMQSVYGVLALIALVLGLYYVHRRLLSLRFFARHDSLTQLPNRHYFQQILKQRMLQACRQKSPLALVYMDLNAFKQANDQFGHQAGDRMLIHFSETVQQAIRHTDFLSRLGGDEFVLILDQVEQRQAIVQLIERIHQSLQQGINWQQQHLKVEASFGISLFEPSAPVSAEELIRRADKAMYNCKQKQLAYCFYQHTNTP</sequence>
<dbReference type="Gene3D" id="3.30.70.270">
    <property type="match status" value="1"/>
</dbReference>
<dbReference type="SUPFAM" id="SSF63829">
    <property type="entry name" value="Calcium-dependent phosphotriesterase"/>
    <property type="match status" value="1"/>
</dbReference>
<dbReference type="InterPro" id="IPR029787">
    <property type="entry name" value="Nucleotide_cyclase"/>
</dbReference>
<dbReference type="GO" id="GO:0003824">
    <property type="term" value="F:catalytic activity"/>
    <property type="evidence" value="ECO:0007669"/>
    <property type="project" value="UniProtKB-ARBA"/>
</dbReference>
<feature type="transmembrane region" description="Helical" evidence="2">
    <location>
        <begin position="326"/>
        <end position="351"/>
    </location>
</feature>
<dbReference type="PROSITE" id="PS50887">
    <property type="entry name" value="GGDEF"/>
    <property type="match status" value="1"/>
</dbReference>
<keyword evidence="2" id="KW-0472">Membrane</keyword>
<evidence type="ECO:0000259" key="3">
    <source>
        <dbReference type="PROSITE" id="PS50887"/>
    </source>
</evidence>
<keyword evidence="2" id="KW-1133">Transmembrane helix</keyword>
<evidence type="ECO:0000313" key="5">
    <source>
        <dbReference type="Proteomes" id="UP000068447"/>
    </source>
</evidence>
<dbReference type="AlphaFoldDB" id="A0A0U3ALH3"/>
<evidence type="ECO:0000256" key="2">
    <source>
        <dbReference type="SAM" id="Phobius"/>
    </source>
</evidence>
<dbReference type="CDD" id="cd01949">
    <property type="entry name" value="GGDEF"/>
    <property type="match status" value="1"/>
</dbReference>
<keyword evidence="5" id="KW-1185">Reference proteome</keyword>
<evidence type="ECO:0000256" key="1">
    <source>
        <dbReference type="ARBA" id="ARBA00001946"/>
    </source>
</evidence>
<proteinExistence type="predicted"/>
<organism evidence="4 5">
    <name type="scientific">Lacimicrobium alkaliphilum</name>
    <dbReference type="NCBI Taxonomy" id="1526571"/>
    <lineage>
        <taxon>Bacteria</taxon>
        <taxon>Pseudomonadati</taxon>
        <taxon>Pseudomonadota</taxon>
        <taxon>Gammaproteobacteria</taxon>
        <taxon>Alteromonadales</taxon>
        <taxon>Alteromonadaceae</taxon>
        <taxon>Lacimicrobium</taxon>
    </lineage>
</organism>